<dbReference type="PANTHER" id="PTHR43433">
    <property type="entry name" value="HYDROLASE, ALPHA/BETA FOLD FAMILY PROTEIN"/>
    <property type="match status" value="1"/>
</dbReference>
<reference evidence="2 3" key="1">
    <citation type="submission" date="2024-10" db="EMBL/GenBank/DDBJ databases">
        <title>Updated reference genomes for cyclostephanoid diatoms.</title>
        <authorList>
            <person name="Roberts W.R."/>
            <person name="Alverson A.J."/>
        </authorList>
    </citation>
    <scope>NUCLEOTIDE SEQUENCE [LARGE SCALE GENOMIC DNA]</scope>
    <source>
        <strain evidence="2 3">AJA276-08</strain>
    </source>
</reference>
<organism evidence="2 3">
    <name type="scientific">Stephanodiscus triporus</name>
    <dbReference type="NCBI Taxonomy" id="2934178"/>
    <lineage>
        <taxon>Eukaryota</taxon>
        <taxon>Sar</taxon>
        <taxon>Stramenopiles</taxon>
        <taxon>Ochrophyta</taxon>
        <taxon>Bacillariophyta</taxon>
        <taxon>Coscinodiscophyceae</taxon>
        <taxon>Thalassiosirophycidae</taxon>
        <taxon>Stephanodiscales</taxon>
        <taxon>Stephanodiscaceae</taxon>
        <taxon>Stephanodiscus</taxon>
    </lineage>
</organism>
<dbReference type="AlphaFoldDB" id="A0ABD3P4E2"/>
<evidence type="ECO:0000259" key="1">
    <source>
        <dbReference type="Pfam" id="PF00561"/>
    </source>
</evidence>
<proteinExistence type="predicted"/>
<sequence length="310" mass="33628">MRADLSSGNFIEYETFGSAQNPCVLLIMGLATSLLAWREEFCAMLVERGYFVVRFDNRDVGLSKHHDQHGAPPLIRRALAVTMLGSLCPSVSSPYTLGDMCADAFGLLDHLRIERANLVGVSMGGMIAQTMALREPGRVASLCSISSTTGARDLPAGELSLRLRLLKRPRSSSHEDRSAHLLRTLALICHPAPLERDVSEYVSNAVRRNPFRPTSNARQLNAVLAQDDRTPHLGSLTLPCLVVHGRGDRLVPLAHGEATARAIGGDARLMVIDGMGHVMTRHFYEQVVGAIVSNVERTAGTLDLGGTTDK</sequence>
<dbReference type="Pfam" id="PF00561">
    <property type="entry name" value="Abhydrolase_1"/>
    <property type="match status" value="1"/>
</dbReference>
<gene>
    <name evidence="2" type="ORF">ACHAW5_010598</name>
</gene>
<accession>A0ABD3P4E2</accession>
<dbReference type="Proteomes" id="UP001530315">
    <property type="component" value="Unassembled WGS sequence"/>
</dbReference>
<evidence type="ECO:0000313" key="2">
    <source>
        <dbReference type="EMBL" id="KAL3782296.1"/>
    </source>
</evidence>
<dbReference type="EMBL" id="JALLAZ020001024">
    <property type="protein sequence ID" value="KAL3782296.1"/>
    <property type="molecule type" value="Genomic_DNA"/>
</dbReference>
<protein>
    <recommendedName>
        <fullName evidence="1">AB hydrolase-1 domain-containing protein</fullName>
    </recommendedName>
</protein>
<dbReference type="PRINTS" id="PR00111">
    <property type="entry name" value="ABHYDROLASE"/>
</dbReference>
<dbReference type="PANTHER" id="PTHR43433:SF5">
    <property type="entry name" value="AB HYDROLASE-1 DOMAIN-CONTAINING PROTEIN"/>
    <property type="match status" value="1"/>
</dbReference>
<dbReference type="InterPro" id="IPR029058">
    <property type="entry name" value="AB_hydrolase_fold"/>
</dbReference>
<keyword evidence="3" id="KW-1185">Reference proteome</keyword>
<dbReference type="InterPro" id="IPR050471">
    <property type="entry name" value="AB_hydrolase"/>
</dbReference>
<feature type="domain" description="AB hydrolase-1" evidence="1">
    <location>
        <begin position="22"/>
        <end position="278"/>
    </location>
</feature>
<name>A0ABD3P4E2_9STRA</name>
<dbReference type="Gene3D" id="3.40.50.1820">
    <property type="entry name" value="alpha/beta hydrolase"/>
    <property type="match status" value="1"/>
</dbReference>
<comment type="caution">
    <text evidence="2">The sequence shown here is derived from an EMBL/GenBank/DDBJ whole genome shotgun (WGS) entry which is preliminary data.</text>
</comment>
<dbReference type="InterPro" id="IPR000073">
    <property type="entry name" value="AB_hydrolase_1"/>
</dbReference>
<evidence type="ECO:0000313" key="3">
    <source>
        <dbReference type="Proteomes" id="UP001530315"/>
    </source>
</evidence>
<dbReference type="SUPFAM" id="SSF53474">
    <property type="entry name" value="alpha/beta-Hydrolases"/>
    <property type="match status" value="1"/>
</dbReference>